<dbReference type="SUPFAM" id="SSF57903">
    <property type="entry name" value="FYVE/PHD zinc finger"/>
    <property type="match status" value="1"/>
</dbReference>
<proteinExistence type="predicted"/>
<dbReference type="GO" id="GO:0003682">
    <property type="term" value="F:chromatin binding"/>
    <property type="evidence" value="ECO:0007669"/>
    <property type="project" value="InterPro"/>
</dbReference>
<dbReference type="OrthoDB" id="3005038at2759"/>
<organism evidence="2 3">
    <name type="scientific">Lyophyllum shimeji</name>
    <name type="common">Hon-shimeji</name>
    <name type="synonym">Tricholoma shimeji</name>
    <dbReference type="NCBI Taxonomy" id="47721"/>
    <lineage>
        <taxon>Eukaryota</taxon>
        <taxon>Fungi</taxon>
        <taxon>Dikarya</taxon>
        <taxon>Basidiomycota</taxon>
        <taxon>Agaricomycotina</taxon>
        <taxon>Agaricomycetes</taxon>
        <taxon>Agaricomycetidae</taxon>
        <taxon>Agaricales</taxon>
        <taxon>Tricholomatineae</taxon>
        <taxon>Lyophyllaceae</taxon>
        <taxon>Lyophyllum</taxon>
    </lineage>
</organism>
<sequence>IITDIREDRRKRPWVVVKWYYSPEDLLKESLKKNDKMIVRALDGSGELILSNHEDVIDPSAIESPLTLIEYDDHDPTGDYVLENFWFSRLEVRWPKNARRAELPALKGVNLTCVCQKIYLPSTDVQHFCGGCDQWYHAECLEEPEALVWAQDMADPARLASLPIVRGLVSKAGSCAGTGSVVSRVRLWLEQDALPDDWRSQVKSAHIKHLLRQKWTTYQCPQCGLRI</sequence>
<dbReference type="PANTHER" id="PTHR46364">
    <property type="entry name" value="OS08G0421900 PROTEIN"/>
    <property type="match status" value="1"/>
</dbReference>
<dbReference type="PROSITE" id="PS51038">
    <property type="entry name" value="BAH"/>
    <property type="match status" value="1"/>
</dbReference>
<dbReference type="Gene3D" id="2.30.30.490">
    <property type="match status" value="1"/>
</dbReference>
<dbReference type="AlphaFoldDB" id="A0A9P3PZM1"/>
<evidence type="ECO:0000313" key="2">
    <source>
        <dbReference type="EMBL" id="GLB44923.1"/>
    </source>
</evidence>
<accession>A0A9P3PZM1</accession>
<dbReference type="Proteomes" id="UP001063166">
    <property type="component" value="Unassembled WGS sequence"/>
</dbReference>
<feature type="domain" description="BAH" evidence="1">
    <location>
        <begin position="1"/>
        <end position="104"/>
    </location>
</feature>
<protein>
    <recommendedName>
        <fullName evidence="1">BAH domain-containing protein</fullName>
    </recommendedName>
</protein>
<dbReference type="EMBL" id="BRPK01000019">
    <property type="protein sequence ID" value="GLB44923.1"/>
    <property type="molecule type" value="Genomic_DNA"/>
</dbReference>
<reference evidence="2" key="1">
    <citation type="submission" date="2022-07" db="EMBL/GenBank/DDBJ databases">
        <title>The genome of Lyophyllum shimeji provides insight into the initial evolution of ectomycorrhizal fungal genome.</title>
        <authorList>
            <person name="Kobayashi Y."/>
            <person name="Shibata T."/>
            <person name="Hirakawa H."/>
            <person name="Shigenobu S."/>
            <person name="Nishiyama T."/>
            <person name="Yamada A."/>
            <person name="Hasebe M."/>
            <person name="Kawaguchi M."/>
        </authorList>
    </citation>
    <scope>NUCLEOTIDE SEQUENCE</scope>
    <source>
        <strain evidence="2">AT787</strain>
    </source>
</reference>
<comment type="caution">
    <text evidence="2">The sequence shown here is derived from an EMBL/GenBank/DDBJ whole genome shotgun (WGS) entry which is preliminary data.</text>
</comment>
<dbReference type="InterPro" id="IPR001025">
    <property type="entry name" value="BAH_dom"/>
</dbReference>
<feature type="non-terminal residue" evidence="2">
    <location>
        <position position="1"/>
    </location>
</feature>
<keyword evidence="3" id="KW-1185">Reference proteome</keyword>
<name>A0A9P3PZM1_LYOSH</name>
<dbReference type="InterPro" id="IPR011011">
    <property type="entry name" value="Znf_FYVE_PHD"/>
</dbReference>
<dbReference type="InterPro" id="IPR043151">
    <property type="entry name" value="BAH_sf"/>
</dbReference>
<gene>
    <name evidence="2" type="ORF">LshimejAT787_1900010</name>
</gene>
<evidence type="ECO:0000313" key="3">
    <source>
        <dbReference type="Proteomes" id="UP001063166"/>
    </source>
</evidence>
<evidence type="ECO:0000259" key="1">
    <source>
        <dbReference type="PROSITE" id="PS51038"/>
    </source>
</evidence>